<dbReference type="InterPro" id="IPR016181">
    <property type="entry name" value="Acyl_CoA_acyltransferase"/>
</dbReference>
<feature type="domain" description="N-acetyltransferase" evidence="1">
    <location>
        <begin position="1"/>
        <end position="94"/>
    </location>
</feature>
<dbReference type="GO" id="GO:0016747">
    <property type="term" value="F:acyltransferase activity, transferring groups other than amino-acyl groups"/>
    <property type="evidence" value="ECO:0007669"/>
    <property type="project" value="InterPro"/>
</dbReference>
<accession>A0A930DQ79</accession>
<gene>
    <name evidence="2" type="ORF">HXM93_07920</name>
</gene>
<dbReference type="PROSITE" id="PS51186">
    <property type="entry name" value="GNAT"/>
    <property type="match status" value="1"/>
</dbReference>
<dbReference type="EMBL" id="JABZRD010000518">
    <property type="protein sequence ID" value="MBF1284437.1"/>
    <property type="molecule type" value="Genomic_DNA"/>
</dbReference>
<reference evidence="2" key="1">
    <citation type="submission" date="2020-04" db="EMBL/GenBank/DDBJ databases">
        <title>Deep metagenomics examines the oral microbiome during advanced dental caries in children, revealing novel taxa and co-occurrences with host molecules.</title>
        <authorList>
            <person name="Baker J.L."/>
            <person name="Morton J.T."/>
            <person name="Dinis M."/>
            <person name="Alvarez R."/>
            <person name="Tran N.C."/>
            <person name="Knight R."/>
            <person name="Edlund A."/>
        </authorList>
    </citation>
    <scope>NUCLEOTIDE SEQUENCE</scope>
    <source>
        <strain evidence="2">JCVI_24_bin.2</strain>
    </source>
</reference>
<dbReference type="CDD" id="cd04301">
    <property type="entry name" value="NAT_SF"/>
    <property type="match status" value="1"/>
</dbReference>
<proteinExistence type="predicted"/>
<sequence length="96" mass="11237">PGEKRIYPYGEVYFSPYNEKTLYLYGLMVENRYRGQGKGEAILRDCFEEGEKGPYTGVILQVDSRNSPAMKLYQKMGFLVKEASSYYQLKKRKKED</sequence>
<comment type="caution">
    <text evidence="2">The sequence shown here is derived from an EMBL/GenBank/DDBJ whole genome shotgun (WGS) entry which is preliminary data.</text>
</comment>
<dbReference type="AlphaFoldDB" id="A0A930DQ79"/>
<dbReference type="InterPro" id="IPR000182">
    <property type="entry name" value="GNAT_dom"/>
</dbReference>
<name>A0A930DQ79_9FIRM</name>
<evidence type="ECO:0000313" key="3">
    <source>
        <dbReference type="Proteomes" id="UP000709351"/>
    </source>
</evidence>
<evidence type="ECO:0000259" key="1">
    <source>
        <dbReference type="PROSITE" id="PS51186"/>
    </source>
</evidence>
<evidence type="ECO:0000313" key="2">
    <source>
        <dbReference type="EMBL" id="MBF1284437.1"/>
    </source>
</evidence>
<dbReference type="Proteomes" id="UP000709351">
    <property type="component" value="Unassembled WGS sequence"/>
</dbReference>
<protein>
    <submittedName>
        <fullName evidence="2">GNAT family N-acetyltransferase</fullName>
    </submittedName>
</protein>
<feature type="non-terminal residue" evidence="2">
    <location>
        <position position="1"/>
    </location>
</feature>
<dbReference type="SUPFAM" id="SSF55729">
    <property type="entry name" value="Acyl-CoA N-acyltransferases (Nat)"/>
    <property type="match status" value="1"/>
</dbReference>
<dbReference type="Pfam" id="PF00583">
    <property type="entry name" value="Acetyltransf_1"/>
    <property type="match status" value="1"/>
</dbReference>
<organism evidence="2 3">
    <name type="scientific">Oribacterium parvum</name>
    <dbReference type="NCBI Taxonomy" id="1501329"/>
    <lineage>
        <taxon>Bacteria</taxon>
        <taxon>Bacillati</taxon>
        <taxon>Bacillota</taxon>
        <taxon>Clostridia</taxon>
        <taxon>Lachnospirales</taxon>
        <taxon>Lachnospiraceae</taxon>
        <taxon>Oribacterium</taxon>
    </lineage>
</organism>
<dbReference type="Gene3D" id="3.40.630.30">
    <property type="match status" value="1"/>
</dbReference>